<name>A0A1I7WFI5_HETBA</name>
<proteinExistence type="predicted"/>
<keyword evidence="1" id="KW-1185">Reference proteome</keyword>
<organism evidence="1 2">
    <name type="scientific">Heterorhabditis bacteriophora</name>
    <name type="common">Entomopathogenic nematode worm</name>
    <dbReference type="NCBI Taxonomy" id="37862"/>
    <lineage>
        <taxon>Eukaryota</taxon>
        <taxon>Metazoa</taxon>
        <taxon>Ecdysozoa</taxon>
        <taxon>Nematoda</taxon>
        <taxon>Chromadorea</taxon>
        <taxon>Rhabditida</taxon>
        <taxon>Rhabditina</taxon>
        <taxon>Rhabditomorpha</taxon>
        <taxon>Strongyloidea</taxon>
        <taxon>Heterorhabditidae</taxon>
        <taxon>Heterorhabditis</taxon>
    </lineage>
</organism>
<accession>A0A1I7WFI5</accession>
<protein>
    <submittedName>
        <fullName evidence="2">Secreted protein</fullName>
    </submittedName>
</protein>
<dbReference type="WBParaSite" id="Hba_03745">
    <property type="protein sequence ID" value="Hba_03745"/>
    <property type="gene ID" value="Hba_03745"/>
</dbReference>
<sequence>MVQLFLLISACEQISFSLSGIAFSASSANLNTLYINKLIFFTYKLPSKYILIHTIDYQISPLDIAHQFAKDREALRNYKETITKSKKIICRRKDDHLVLSRQLFIVYH</sequence>
<evidence type="ECO:0000313" key="2">
    <source>
        <dbReference type="WBParaSite" id="Hba_03745"/>
    </source>
</evidence>
<dbReference type="Proteomes" id="UP000095283">
    <property type="component" value="Unplaced"/>
</dbReference>
<dbReference type="AlphaFoldDB" id="A0A1I7WFI5"/>
<evidence type="ECO:0000313" key="1">
    <source>
        <dbReference type="Proteomes" id="UP000095283"/>
    </source>
</evidence>
<reference evidence="2" key="1">
    <citation type="submission" date="2016-11" db="UniProtKB">
        <authorList>
            <consortium name="WormBaseParasite"/>
        </authorList>
    </citation>
    <scope>IDENTIFICATION</scope>
</reference>